<sequence precursor="true">MKRSKLLNRVFNLILAVCFMLVSVVFPGNALAYTVINEDNFEEPIAEGVTIRTITQYTSEGTLKIYVLKVDLTNPYVQVNTMVGTGSKLTAAAPVTKMTENAGAVAGINGDFFQMDEKAPIGLTVQDGEIISSPAQRNDMYGFGITTDKLPMINIFGFEGQVKAANGQTYPLFGVNKPTYLVSNGVSSDKDTLNLYTPRWGDKSRGKLPELAETVEVVVENDVVKEVRTNMAGVTIPQNGYVLSANGKAAAWVKENLKPGTGVSVSYRITPEGENLQAAVGGQAMLVNYGKRSWFTQNITGKRARTSIGYTQDRKTMYLVVVDGGNGSRGMTQEELADFMASLGCWQAINLDGGGSSTMAARLLGDNSISLINKPVYTSQRAVPTGIGIFSTAPAGEFKGLKIIGDRYLLVGTTRSYSAKGYDEHYNPYKVEPSQITWRVEPDLGTFEGNVLTAHKSGDAKVIASMNGVEQAYDIHILGAADIAKVEVFPKAIELNENDSVALSLVVTAKNGIRFNVKASEVQWEVQGEVGQVVGESFVAAGTKGTGQLTAVVDGVKAVVPVRIGAAEKPYSGLETFQAYRFAGYPAGVTGKFRAAVPGEPVFRGTGAGILEYDLTKAGTTAAAYGRFGDGLPLPGHPLGLGVWVYGNGGNNHWLRAKLVDANGEEKLVDLAKNVNWQGWKHVTGKFPADIKYPVKLSSIYVVETDKNRLNKGFIALDELTLLMPVTAQDLSAQAPEPKSVFIDIKPGSVAKGKLGDNVEISIPANALPIRQVSMSEKWSLDMATPGFNPVLPAFEITGESLSNTGAQRAKPYTLSVKYTGNADINRIRLMKWNPGSQKWTQVPQKVDKDRRIVTAKSEQMGLFALLQDVRPVPVFNDINNSWAKGQIEQMAAKGLVSGFPGNRFLPQKGVTRAEFVVLLSNLFGWSANNENLQFKDSIPVWARGAVAAAVERGIVAGYADGRFQPDKMINRAEMAVIINKCLQLPDSKQPSAYADAGKIPAWAVQAIRNTKVAGLLKGSNNLFRPQDTATRAEATVVLANMLEYYMNTAE</sequence>
<evidence type="ECO:0000313" key="3">
    <source>
        <dbReference type="EMBL" id="KNZ68270.1"/>
    </source>
</evidence>
<dbReference type="PANTHER" id="PTHR40446">
    <property type="entry name" value="N-ACETYLGLUCOSAMINE-1-PHOSPHODIESTER ALPHA-N-ACETYLGLUCOSAMINIDASE"/>
    <property type="match status" value="1"/>
</dbReference>
<dbReference type="InterPro" id="IPR001119">
    <property type="entry name" value="SLH_dom"/>
</dbReference>
<dbReference type="Pfam" id="PF00395">
    <property type="entry name" value="SLH"/>
    <property type="match status" value="3"/>
</dbReference>
<dbReference type="PROSITE" id="PS51272">
    <property type="entry name" value="SLH"/>
    <property type="match status" value="3"/>
</dbReference>
<dbReference type="Proteomes" id="UP000037175">
    <property type="component" value="Unassembled WGS sequence"/>
</dbReference>
<feature type="domain" description="SLH" evidence="2">
    <location>
        <begin position="994"/>
        <end position="1051"/>
    </location>
</feature>
<dbReference type="PATRIC" id="fig|281456.6.peg.3363"/>
<keyword evidence="1" id="KW-0677">Repeat</keyword>
<dbReference type="Pfam" id="PF09992">
    <property type="entry name" value="NAGPA"/>
    <property type="match status" value="1"/>
</dbReference>
<dbReference type="InterPro" id="IPR018711">
    <property type="entry name" value="NAGPA"/>
</dbReference>
<keyword evidence="4" id="KW-1185">Reference proteome</keyword>
<comment type="caution">
    <text evidence="3">The sequence shown here is derived from an EMBL/GenBank/DDBJ whole genome shotgun (WGS) entry which is preliminary data.</text>
</comment>
<name>A0A0L6VYD9_9FIRM</name>
<dbReference type="AlphaFoldDB" id="A0A0L6VYD9"/>
<protein>
    <submittedName>
        <fullName evidence="3">S-layer protein</fullName>
    </submittedName>
</protein>
<evidence type="ECO:0000259" key="2">
    <source>
        <dbReference type="PROSITE" id="PS51272"/>
    </source>
</evidence>
<evidence type="ECO:0000313" key="4">
    <source>
        <dbReference type="Proteomes" id="UP000037175"/>
    </source>
</evidence>
<organism evidence="3 4">
    <name type="scientific">Thermincola ferriacetica</name>
    <dbReference type="NCBI Taxonomy" id="281456"/>
    <lineage>
        <taxon>Bacteria</taxon>
        <taxon>Bacillati</taxon>
        <taxon>Bacillota</taxon>
        <taxon>Clostridia</taxon>
        <taxon>Eubacteriales</taxon>
        <taxon>Thermincolaceae</taxon>
        <taxon>Thermincola</taxon>
    </lineage>
</organism>
<accession>A0A0L6VYD9</accession>
<dbReference type="EMBL" id="LGTE01000039">
    <property type="protein sequence ID" value="KNZ68270.1"/>
    <property type="molecule type" value="Genomic_DNA"/>
</dbReference>
<feature type="domain" description="SLH" evidence="2">
    <location>
        <begin position="871"/>
        <end position="929"/>
    </location>
</feature>
<feature type="domain" description="SLH" evidence="2">
    <location>
        <begin position="930"/>
        <end position="993"/>
    </location>
</feature>
<proteinExistence type="predicted"/>
<gene>
    <name evidence="3" type="ORF">Tfer_3196</name>
</gene>
<evidence type="ECO:0000256" key="1">
    <source>
        <dbReference type="ARBA" id="ARBA00022737"/>
    </source>
</evidence>
<reference evidence="4" key="1">
    <citation type="submission" date="2015-07" db="EMBL/GenBank/DDBJ databases">
        <title>Complete Genome of Thermincola ferriacetica strain Z-0001T.</title>
        <authorList>
            <person name="Lusk B."/>
            <person name="Badalamenti J.P."/>
            <person name="Parameswaran P."/>
            <person name="Bond D.R."/>
            <person name="Torres C.I."/>
        </authorList>
    </citation>
    <scope>NUCLEOTIDE SEQUENCE [LARGE SCALE GENOMIC DNA]</scope>
    <source>
        <strain evidence="4">Z-0001</strain>
    </source>
</reference>
<dbReference type="PANTHER" id="PTHR40446:SF2">
    <property type="entry name" value="N-ACETYLGLUCOSAMINE-1-PHOSPHODIESTER ALPHA-N-ACETYLGLUCOSAMINIDASE"/>
    <property type="match status" value="1"/>
</dbReference>
<dbReference type="RefSeq" id="WP_052219118.1">
    <property type="nucleotide sequence ID" value="NZ_LGTE01000039.1"/>
</dbReference>